<organism evidence="1 2">
    <name type="scientific">Pseudoxanthomonas kaohsiungensis</name>
    <dbReference type="NCBI Taxonomy" id="283923"/>
    <lineage>
        <taxon>Bacteria</taxon>
        <taxon>Pseudomonadati</taxon>
        <taxon>Pseudomonadota</taxon>
        <taxon>Gammaproteobacteria</taxon>
        <taxon>Lysobacterales</taxon>
        <taxon>Lysobacteraceae</taxon>
        <taxon>Pseudoxanthomonas</taxon>
    </lineage>
</organism>
<name>A0ABW3LUC4_9GAMM</name>
<dbReference type="EMBL" id="JBHTKN010000001">
    <property type="protein sequence ID" value="MFD1041413.1"/>
    <property type="molecule type" value="Genomic_DNA"/>
</dbReference>
<evidence type="ECO:0000313" key="2">
    <source>
        <dbReference type="Proteomes" id="UP001597033"/>
    </source>
</evidence>
<accession>A0ABW3LUC4</accession>
<sequence>MRERRWSKLPFYDPKGLLIALDKLSDEVAAANLPYNLTSLRTNELKPYREGRQCALFCYGIGQRFGLDVRFAFVEEQDIDFVARFERDQCVHFVPIQMKELVPERVRDSTSLQNELNKLAKYGDSSDLVVVFHLNRGVTVVPEQLAFDKVKVAQLWFVGYTGQGREWHLLGDMLSESGGASVFRYPEP</sequence>
<gene>
    <name evidence="1" type="ORF">ACFQ2N_03500</name>
</gene>
<comment type="caution">
    <text evidence="1">The sequence shown here is derived from an EMBL/GenBank/DDBJ whole genome shotgun (WGS) entry which is preliminary data.</text>
</comment>
<keyword evidence="2" id="KW-1185">Reference proteome</keyword>
<reference evidence="2" key="1">
    <citation type="journal article" date="2019" name="Int. J. Syst. Evol. Microbiol.">
        <title>The Global Catalogue of Microorganisms (GCM) 10K type strain sequencing project: providing services to taxonomists for standard genome sequencing and annotation.</title>
        <authorList>
            <consortium name="The Broad Institute Genomics Platform"/>
            <consortium name="The Broad Institute Genome Sequencing Center for Infectious Disease"/>
            <person name="Wu L."/>
            <person name="Ma J."/>
        </authorList>
    </citation>
    <scope>NUCLEOTIDE SEQUENCE [LARGE SCALE GENOMIC DNA]</scope>
    <source>
        <strain evidence="2">CCUG 55854</strain>
    </source>
</reference>
<protein>
    <recommendedName>
        <fullName evidence="3">Restriction endonuclease</fullName>
    </recommendedName>
</protein>
<evidence type="ECO:0000313" key="1">
    <source>
        <dbReference type="EMBL" id="MFD1041413.1"/>
    </source>
</evidence>
<dbReference type="Proteomes" id="UP001597033">
    <property type="component" value="Unassembled WGS sequence"/>
</dbReference>
<evidence type="ECO:0008006" key="3">
    <source>
        <dbReference type="Google" id="ProtNLM"/>
    </source>
</evidence>
<proteinExistence type="predicted"/>
<dbReference type="RefSeq" id="WP_162378398.1">
    <property type="nucleotide sequence ID" value="NZ_JBHTKN010000001.1"/>
</dbReference>